<proteinExistence type="predicted"/>
<dbReference type="Gene3D" id="3.40.1800.10">
    <property type="entry name" value="His-Me finger endonucleases"/>
    <property type="match status" value="1"/>
</dbReference>
<sequence>MNEKAKESRRKASRKHNKTKAGKETLKKALQKYRSTDKYLNTKLQRAYGITLVQWQEMFEKQKGRCKICGKHQSELKKTLSVDHCHSTGEVRALLCHQCNIALGFVNEDSDIVLRLLEYIDEYC</sequence>
<dbReference type="InterPro" id="IPR044925">
    <property type="entry name" value="His-Me_finger_sf"/>
</dbReference>
<evidence type="ECO:0000256" key="1">
    <source>
        <dbReference type="SAM" id="MobiDB-lite"/>
    </source>
</evidence>
<organism evidence="2">
    <name type="scientific">marine sediment metagenome</name>
    <dbReference type="NCBI Taxonomy" id="412755"/>
    <lineage>
        <taxon>unclassified sequences</taxon>
        <taxon>metagenomes</taxon>
        <taxon>ecological metagenomes</taxon>
    </lineage>
</organism>
<gene>
    <name evidence="2" type="ORF">LCGC14_1577570</name>
</gene>
<evidence type="ECO:0008006" key="3">
    <source>
        <dbReference type="Google" id="ProtNLM"/>
    </source>
</evidence>
<reference evidence="2" key="1">
    <citation type="journal article" date="2015" name="Nature">
        <title>Complex archaea that bridge the gap between prokaryotes and eukaryotes.</title>
        <authorList>
            <person name="Spang A."/>
            <person name="Saw J.H."/>
            <person name="Jorgensen S.L."/>
            <person name="Zaremba-Niedzwiedzka K."/>
            <person name="Martijn J."/>
            <person name="Lind A.E."/>
            <person name="van Eijk R."/>
            <person name="Schleper C."/>
            <person name="Guy L."/>
            <person name="Ettema T.J."/>
        </authorList>
    </citation>
    <scope>NUCLEOTIDE SEQUENCE</scope>
</reference>
<accession>A0A0F9KYR8</accession>
<evidence type="ECO:0000313" key="2">
    <source>
        <dbReference type="EMBL" id="KKM27158.1"/>
    </source>
</evidence>
<dbReference type="AlphaFoldDB" id="A0A0F9KYR8"/>
<dbReference type="InterPro" id="IPR004211">
    <property type="entry name" value="Endonuclease_7"/>
</dbReference>
<name>A0A0F9KYR8_9ZZZZ</name>
<comment type="caution">
    <text evidence="2">The sequence shown here is derived from an EMBL/GenBank/DDBJ whole genome shotgun (WGS) entry which is preliminary data.</text>
</comment>
<dbReference type="EMBL" id="LAZR01012376">
    <property type="protein sequence ID" value="KKM27158.1"/>
    <property type="molecule type" value="Genomic_DNA"/>
</dbReference>
<feature type="compositionally biased region" description="Basic residues" evidence="1">
    <location>
        <begin position="7"/>
        <end position="20"/>
    </location>
</feature>
<dbReference type="InterPro" id="IPR038563">
    <property type="entry name" value="Endonuclease_7_sf"/>
</dbReference>
<dbReference type="Pfam" id="PF02945">
    <property type="entry name" value="Endonuclease_7"/>
    <property type="match status" value="1"/>
</dbReference>
<protein>
    <recommendedName>
        <fullName evidence="3">Recombination endonuclease VII</fullName>
    </recommendedName>
</protein>
<dbReference type="SUPFAM" id="SSF54060">
    <property type="entry name" value="His-Me finger endonucleases"/>
    <property type="match status" value="1"/>
</dbReference>
<feature type="region of interest" description="Disordered" evidence="1">
    <location>
        <begin position="1"/>
        <end position="26"/>
    </location>
</feature>